<dbReference type="GO" id="GO:0051301">
    <property type="term" value="P:cell division"/>
    <property type="evidence" value="ECO:0007669"/>
    <property type="project" value="UniProtKB-KW"/>
</dbReference>
<keyword evidence="1" id="KW-1133">Transmembrane helix</keyword>
<dbReference type="STRING" id="1635173.WH52_11140"/>
<dbReference type="InParanoid" id="A0A1Y2PCL7"/>
<gene>
    <name evidence="2" type="ORF">WH52_11140</name>
</gene>
<dbReference type="RefSeq" id="WP_086031039.1">
    <property type="nucleotide sequence ID" value="NZ_LAPZ01000011.1"/>
</dbReference>
<keyword evidence="2" id="KW-0132">Cell division</keyword>
<dbReference type="OrthoDB" id="1466667at2"/>
<keyword evidence="3" id="KW-1185">Reference proteome</keyword>
<organism evidence="2 3">
    <name type="scientific">Tenacibaculum holothuriorum</name>
    <dbReference type="NCBI Taxonomy" id="1635173"/>
    <lineage>
        <taxon>Bacteria</taxon>
        <taxon>Pseudomonadati</taxon>
        <taxon>Bacteroidota</taxon>
        <taxon>Flavobacteriia</taxon>
        <taxon>Flavobacteriales</taxon>
        <taxon>Flavobacteriaceae</taxon>
        <taxon>Tenacibaculum</taxon>
    </lineage>
</organism>
<comment type="caution">
    <text evidence="2">The sequence shown here is derived from an EMBL/GenBank/DDBJ whole genome shotgun (WGS) entry which is preliminary data.</text>
</comment>
<dbReference type="Proteomes" id="UP000194221">
    <property type="component" value="Unassembled WGS sequence"/>
</dbReference>
<keyword evidence="1" id="KW-0812">Transmembrane</keyword>
<proteinExistence type="predicted"/>
<evidence type="ECO:0000256" key="1">
    <source>
        <dbReference type="SAM" id="Phobius"/>
    </source>
</evidence>
<keyword evidence="1" id="KW-0472">Membrane</keyword>
<sequence length="246" mass="28177">MKKTLTYIGFLVLLAFLTFLYSFSSHRNEAKKVKNTVVEFTSGDNNFLTHSLVDKLLIQNNDFVKNQAKRVVDLHLLETKVSSNPYVEKATVFLTIDGDLKTIIKQRKPLARIVNKDSSYYVDKYGVKMPLSTNFSARVPLISGVGNPEELNEVTDLINIIVSDDFLKKEIVAIHKLANNEYSFSVRSGRYKILFGKFTNVENKFKKLKAFYNKAFVDATIKKYKVINLKYHNQVVCTKQTKDGKQ</sequence>
<reference evidence="2 3" key="1">
    <citation type="submission" date="2015-03" db="EMBL/GenBank/DDBJ databases">
        <title>Genome sequence of Tenacibaculum sp. S2-2, isolated from intestinal microbiota of sea cucumber, Apostichopus japonicas.</title>
        <authorList>
            <person name="Shao Z."/>
            <person name="Wang L."/>
            <person name="Li X."/>
        </authorList>
    </citation>
    <scope>NUCLEOTIDE SEQUENCE [LARGE SCALE GENOMIC DNA]</scope>
    <source>
        <strain evidence="2 3">S2-2</strain>
    </source>
</reference>
<dbReference type="AlphaFoldDB" id="A0A1Y2PCL7"/>
<dbReference type="EMBL" id="LAPZ01000011">
    <property type="protein sequence ID" value="OSY87428.1"/>
    <property type="molecule type" value="Genomic_DNA"/>
</dbReference>
<keyword evidence="2" id="KW-0131">Cell cycle</keyword>
<protein>
    <submittedName>
        <fullName evidence="2">Cell division protein FtsQ</fullName>
    </submittedName>
</protein>
<name>A0A1Y2PCL7_9FLAO</name>
<feature type="transmembrane region" description="Helical" evidence="1">
    <location>
        <begin position="6"/>
        <end position="24"/>
    </location>
</feature>
<evidence type="ECO:0000313" key="2">
    <source>
        <dbReference type="EMBL" id="OSY87428.1"/>
    </source>
</evidence>
<evidence type="ECO:0000313" key="3">
    <source>
        <dbReference type="Proteomes" id="UP000194221"/>
    </source>
</evidence>
<accession>A0A1Y2PCL7</accession>